<dbReference type="InterPro" id="IPR018253">
    <property type="entry name" value="DnaJ_domain_CS"/>
</dbReference>
<accession>A0ABR0XWZ0</accession>
<dbReference type="InterPro" id="IPR036869">
    <property type="entry name" value="J_dom_sf"/>
</dbReference>
<dbReference type="SMART" id="SM00271">
    <property type="entry name" value="DnaJ"/>
    <property type="match status" value="1"/>
</dbReference>
<evidence type="ECO:0000259" key="1">
    <source>
        <dbReference type="PROSITE" id="PS50076"/>
    </source>
</evidence>
<name>A0ABR0XWZ0_REHGL</name>
<organism evidence="2 3">
    <name type="scientific">Rehmannia glutinosa</name>
    <name type="common">Chinese foxglove</name>
    <dbReference type="NCBI Taxonomy" id="99300"/>
    <lineage>
        <taxon>Eukaryota</taxon>
        <taxon>Viridiplantae</taxon>
        <taxon>Streptophyta</taxon>
        <taxon>Embryophyta</taxon>
        <taxon>Tracheophyta</taxon>
        <taxon>Spermatophyta</taxon>
        <taxon>Magnoliopsida</taxon>
        <taxon>eudicotyledons</taxon>
        <taxon>Gunneridae</taxon>
        <taxon>Pentapetalae</taxon>
        <taxon>asterids</taxon>
        <taxon>lamiids</taxon>
        <taxon>Lamiales</taxon>
        <taxon>Orobanchaceae</taxon>
        <taxon>Rehmannieae</taxon>
        <taxon>Rehmannia</taxon>
    </lineage>
</organism>
<gene>
    <name evidence="2" type="ORF">DH2020_000562</name>
</gene>
<evidence type="ECO:0000313" key="2">
    <source>
        <dbReference type="EMBL" id="KAK6163698.1"/>
    </source>
</evidence>
<dbReference type="Pfam" id="PF00226">
    <property type="entry name" value="DnaJ"/>
    <property type="match status" value="1"/>
</dbReference>
<dbReference type="InterPro" id="IPR053232">
    <property type="entry name" value="DnaJ_C/III_chloroplastic"/>
</dbReference>
<dbReference type="PANTHER" id="PTHR45090:SF4">
    <property type="entry name" value="J DOMAIN-CONTAINING PROTEIN"/>
    <property type="match status" value="1"/>
</dbReference>
<dbReference type="CDD" id="cd06257">
    <property type="entry name" value="DnaJ"/>
    <property type="match status" value="1"/>
</dbReference>
<sequence length="167" mass="19081">MSCKFASSNPNAPFYLFSKPNQSTKARNPESISFTSQVTKSRISIRNRFGPKRARSTARIRAFYAPTVECEESLYEVLGIAETGSTVSNIKKAYKKMARKYHPEVSPPDRVDEHTRRFIMVKEAYETLSNPQKRALYDRDLAKGLGFGLSDRRPCQYDQVCMILINL</sequence>
<dbReference type="PRINTS" id="PR00625">
    <property type="entry name" value="JDOMAIN"/>
</dbReference>
<dbReference type="EMBL" id="JABTTQ020000001">
    <property type="protein sequence ID" value="KAK6163698.1"/>
    <property type="molecule type" value="Genomic_DNA"/>
</dbReference>
<dbReference type="PROSITE" id="PS50076">
    <property type="entry name" value="DNAJ_2"/>
    <property type="match status" value="1"/>
</dbReference>
<dbReference type="PANTHER" id="PTHR45090">
    <property type="entry name" value="CHAPERONE PROTEIN DNAJ 20 CHLOROPLASTIC"/>
    <property type="match status" value="1"/>
</dbReference>
<dbReference type="Gene3D" id="1.10.287.110">
    <property type="entry name" value="DnaJ domain"/>
    <property type="match status" value="1"/>
</dbReference>
<feature type="domain" description="J" evidence="1">
    <location>
        <begin position="73"/>
        <end position="141"/>
    </location>
</feature>
<reference evidence="2 3" key="1">
    <citation type="journal article" date="2021" name="Comput. Struct. Biotechnol. J.">
        <title>De novo genome assembly of the potent medicinal plant Rehmannia glutinosa using nanopore technology.</title>
        <authorList>
            <person name="Ma L."/>
            <person name="Dong C."/>
            <person name="Song C."/>
            <person name="Wang X."/>
            <person name="Zheng X."/>
            <person name="Niu Y."/>
            <person name="Chen S."/>
            <person name="Feng W."/>
        </authorList>
    </citation>
    <scope>NUCLEOTIDE SEQUENCE [LARGE SCALE GENOMIC DNA]</scope>
    <source>
        <strain evidence="2">DH-2019</strain>
    </source>
</reference>
<dbReference type="InterPro" id="IPR001623">
    <property type="entry name" value="DnaJ_domain"/>
</dbReference>
<dbReference type="Proteomes" id="UP001318860">
    <property type="component" value="Unassembled WGS sequence"/>
</dbReference>
<protein>
    <recommendedName>
        <fullName evidence="1">J domain-containing protein</fullName>
    </recommendedName>
</protein>
<dbReference type="PROSITE" id="PS00636">
    <property type="entry name" value="DNAJ_1"/>
    <property type="match status" value="1"/>
</dbReference>
<evidence type="ECO:0000313" key="3">
    <source>
        <dbReference type="Proteomes" id="UP001318860"/>
    </source>
</evidence>
<proteinExistence type="predicted"/>
<dbReference type="SUPFAM" id="SSF46565">
    <property type="entry name" value="Chaperone J-domain"/>
    <property type="match status" value="1"/>
</dbReference>
<comment type="caution">
    <text evidence="2">The sequence shown here is derived from an EMBL/GenBank/DDBJ whole genome shotgun (WGS) entry which is preliminary data.</text>
</comment>
<keyword evidence="3" id="KW-1185">Reference proteome</keyword>